<evidence type="ECO:0000313" key="2">
    <source>
        <dbReference type="EMBL" id="PDV97358.1"/>
    </source>
</evidence>
<dbReference type="PANTHER" id="PTHR33505:SF4">
    <property type="entry name" value="PROTEIN PREY, MITOCHONDRIAL"/>
    <property type="match status" value="1"/>
</dbReference>
<dbReference type="EMBL" id="LYXE01000153">
    <property type="protein sequence ID" value="PDV97358.1"/>
    <property type="molecule type" value="Genomic_DNA"/>
</dbReference>
<evidence type="ECO:0000313" key="3">
    <source>
        <dbReference type="Proteomes" id="UP000220922"/>
    </source>
</evidence>
<dbReference type="Proteomes" id="UP000220922">
    <property type="component" value="Unassembled WGS sequence"/>
</dbReference>
<reference evidence="2 3" key="1">
    <citation type="submission" date="2016-05" db="EMBL/GenBank/DDBJ databases">
        <authorList>
            <person name="Lavstsen T."/>
            <person name="Jespersen J.S."/>
        </authorList>
    </citation>
    <scope>NUCLEOTIDE SEQUENCE [LARGE SCALE GENOMIC DNA]</scope>
    <source>
        <strain evidence="2 3">B7-9</strain>
    </source>
</reference>
<protein>
    <recommendedName>
        <fullName evidence="4">Trm112 family protein</fullName>
    </recommendedName>
</protein>
<organism evidence="2 3">
    <name type="scientific">Candidatus Chloroploca asiatica</name>
    <dbReference type="NCBI Taxonomy" id="1506545"/>
    <lineage>
        <taxon>Bacteria</taxon>
        <taxon>Bacillati</taxon>
        <taxon>Chloroflexota</taxon>
        <taxon>Chloroflexia</taxon>
        <taxon>Chloroflexales</taxon>
        <taxon>Chloroflexineae</taxon>
        <taxon>Oscillochloridaceae</taxon>
        <taxon>Candidatus Chloroploca</taxon>
    </lineage>
</organism>
<dbReference type="PANTHER" id="PTHR33505">
    <property type="entry name" value="ZGC:162634"/>
    <property type="match status" value="1"/>
</dbReference>
<gene>
    <name evidence="2" type="ORF">A9Q02_18805</name>
</gene>
<dbReference type="OrthoDB" id="9812205at2"/>
<name>A0A2H3KJL7_9CHLR</name>
<sequence length="113" mass="12580">MKGWLRLLGLVAFVGLGIVIFRAIRQYREDSAFDVPQATSLPGEGSRRVISPELLSILADPGDKGPVELITDSSGKEWLVNRRNGFRYPVEDGIPIMLLEEGEKNKDESLIQK</sequence>
<keyword evidence="1" id="KW-0472">Membrane</keyword>
<keyword evidence="1" id="KW-0812">Transmembrane</keyword>
<evidence type="ECO:0000256" key="1">
    <source>
        <dbReference type="SAM" id="Phobius"/>
    </source>
</evidence>
<feature type="transmembrane region" description="Helical" evidence="1">
    <location>
        <begin position="6"/>
        <end position="24"/>
    </location>
</feature>
<keyword evidence="3" id="KW-1185">Reference proteome</keyword>
<dbReference type="RefSeq" id="WP_097654546.1">
    <property type="nucleotide sequence ID" value="NZ_LYXE01000153.1"/>
</dbReference>
<proteinExistence type="predicted"/>
<comment type="caution">
    <text evidence="2">The sequence shown here is derived from an EMBL/GenBank/DDBJ whole genome shotgun (WGS) entry which is preliminary data.</text>
</comment>
<keyword evidence="1" id="KW-1133">Transmembrane helix</keyword>
<evidence type="ECO:0008006" key="4">
    <source>
        <dbReference type="Google" id="ProtNLM"/>
    </source>
</evidence>
<dbReference type="SUPFAM" id="SSF158997">
    <property type="entry name" value="Trm112p-like"/>
    <property type="match status" value="1"/>
</dbReference>
<accession>A0A2H3KJL7</accession>
<dbReference type="Gene3D" id="2.20.25.10">
    <property type="match status" value="1"/>
</dbReference>
<dbReference type="GO" id="GO:0005829">
    <property type="term" value="C:cytosol"/>
    <property type="evidence" value="ECO:0007669"/>
    <property type="project" value="TreeGrafter"/>
</dbReference>
<dbReference type="AlphaFoldDB" id="A0A2H3KJL7"/>